<dbReference type="PANTHER" id="PTHR15868">
    <property type="entry name" value="SIMILAR TO RIKEN CDNA 6430571L13 GENE, SIMILAR TO G20 PROTEIN"/>
    <property type="match status" value="1"/>
</dbReference>
<sequence length="128" mass="14728">MLTNDINTTEIVSTIPISTSTSIFNTSTTPGDHTVDDKEDHSLRFIIVPICALGFVVVLTVVVLMFLRKKRLDRLRHHLMPFYNFDPGEEGEDWETELLEENGDYNNMKGYKSMDHRHTVRQTLLSTD</sequence>
<reference evidence="2" key="1">
    <citation type="submission" date="2015-11" db="EMBL/GenBank/DDBJ databases">
        <title>De novo transcriptome assembly of four potential Pierce s Disease insect vectors from Arizona vineyards.</title>
        <authorList>
            <person name="Tassone E.E."/>
        </authorList>
    </citation>
    <scope>NUCLEOTIDE SEQUENCE</scope>
</reference>
<keyword evidence="1" id="KW-0472">Membrane</keyword>
<organism evidence="2">
    <name type="scientific">Homalodisca liturata</name>
    <dbReference type="NCBI Taxonomy" id="320908"/>
    <lineage>
        <taxon>Eukaryota</taxon>
        <taxon>Metazoa</taxon>
        <taxon>Ecdysozoa</taxon>
        <taxon>Arthropoda</taxon>
        <taxon>Hexapoda</taxon>
        <taxon>Insecta</taxon>
        <taxon>Pterygota</taxon>
        <taxon>Neoptera</taxon>
        <taxon>Paraneoptera</taxon>
        <taxon>Hemiptera</taxon>
        <taxon>Auchenorrhyncha</taxon>
        <taxon>Membracoidea</taxon>
        <taxon>Cicadellidae</taxon>
        <taxon>Cicadellinae</taxon>
        <taxon>Proconiini</taxon>
        <taxon>Homalodisca</taxon>
    </lineage>
</organism>
<keyword evidence="1" id="KW-0812">Transmembrane</keyword>
<name>A0A1B6J4R2_9HEMI</name>
<evidence type="ECO:0008006" key="3">
    <source>
        <dbReference type="Google" id="ProtNLM"/>
    </source>
</evidence>
<evidence type="ECO:0000256" key="1">
    <source>
        <dbReference type="SAM" id="Phobius"/>
    </source>
</evidence>
<accession>A0A1B6J4R2</accession>
<keyword evidence="1" id="KW-1133">Transmembrane helix</keyword>
<dbReference type="AlphaFoldDB" id="A0A1B6J4R2"/>
<feature type="transmembrane region" description="Helical" evidence="1">
    <location>
        <begin position="45"/>
        <end position="67"/>
    </location>
</feature>
<dbReference type="EMBL" id="GECU01013559">
    <property type="protein sequence ID" value="JAS94147.1"/>
    <property type="molecule type" value="Transcribed_RNA"/>
</dbReference>
<proteinExistence type="predicted"/>
<protein>
    <recommendedName>
        <fullName evidence="3">Small integral membrane protein 29</fullName>
    </recommendedName>
</protein>
<dbReference type="InterPro" id="IPR042351">
    <property type="entry name" value="C3orf18-like"/>
</dbReference>
<gene>
    <name evidence="2" type="ORF">g.10066</name>
</gene>
<dbReference type="PANTHER" id="PTHR15868:SF0">
    <property type="entry name" value="SIMILAR TO RIKEN CDNA 6430571L13 GENE_ SIMILAR TO G20 PROTEIN"/>
    <property type="match status" value="1"/>
</dbReference>
<evidence type="ECO:0000313" key="2">
    <source>
        <dbReference type="EMBL" id="JAS94147.1"/>
    </source>
</evidence>